<keyword evidence="2 8" id="KW-0813">Transport</keyword>
<comment type="caution">
    <text evidence="11">The sequence shown here is derived from an EMBL/GenBank/DDBJ whole genome shotgun (WGS) entry which is preliminary data.</text>
</comment>
<evidence type="ECO:0000256" key="2">
    <source>
        <dbReference type="ARBA" id="ARBA00022448"/>
    </source>
</evidence>
<keyword evidence="5 9" id="KW-0812">Transmembrane</keyword>
<keyword evidence="7 8" id="KW-0472">Membrane</keyword>
<accession>A0A9X3XLZ5</accession>
<dbReference type="InterPro" id="IPR003352">
    <property type="entry name" value="PTS_EIIC"/>
</dbReference>
<evidence type="ECO:0000313" key="11">
    <source>
        <dbReference type="EMBL" id="MDC4239577.1"/>
    </source>
</evidence>
<dbReference type="Pfam" id="PF02378">
    <property type="entry name" value="PTS_EIIC"/>
    <property type="match status" value="1"/>
</dbReference>
<dbReference type="NCBIfam" id="TIGR00410">
    <property type="entry name" value="lacE"/>
    <property type="match status" value="1"/>
</dbReference>
<dbReference type="AlphaFoldDB" id="A0A9X3XLZ5"/>
<evidence type="ECO:0000256" key="9">
    <source>
        <dbReference type="SAM" id="Phobius"/>
    </source>
</evidence>
<dbReference type="InterPro" id="IPR051088">
    <property type="entry name" value="PTS_Sugar-EIIC/EIIB"/>
</dbReference>
<evidence type="ECO:0000256" key="6">
    <source>
        <dbReference type="ARBA" id="ARBA00022989"/>
    </source>
</evidence>
<feature type="transmembrane region" description="Helical" evidence="9">
    <location>
        <begin position="294"/>
        <end position="312"/>
    </location>
</feature>
<evidence type="ECO:0000256" key="1">
    <source>
        <dbReference type="ARBA" id="ARBA00004651"/>
    </source>
</evidence>
<protein>
    <recommendedName>
        <fullName evidence="8">Permease IIC component</fullName>
    </recommendedName>
</protein>
<evidence type="ECO:0000256" key="7">
    <source>
        <dbReference type="ARBA" id="ARBA00023136"/>
    </source>
</evidence>
<evidence type="ECO:0000256" key="5">
    <source>
        <dbReference type="ARBA" id="ARBA00022692"/>
    </source>
</evidence>
<comment type="function">
    <text evidence="8">The phosphoenolpyruvate-dependent sugar phosphotransferase system (PTS), a major carbohydrate active -transport system, catalyzes the phosphorylation of incoming sugar substrates concomitant with their translocation across the cell membrane.</text>
</comment>
<evidence type="ECO:0000256" key="3">
    <source>
        <dbReference type="ARBA" id="ARBA00022475"/>
    </source>
</evidence>
<feature type="transmembrane region" description="Helical" evidence="9">
    <location>
        <begin position="141"/>
        <end position="165"/>
    </location>
</feature>
<feature type="transmembrane region" description="Helical" evidence="9">
    <location>
        <begin position="389"/>
        <end position="417"/>
    </location>
</feature>
<dbReference type="Proteomes" id="UP001141183">
    <property type="component" value="Unassembled WGS sequence"/>
</dbReference>
<evidence type="ECO:0000256" key="4">
    <source>
        <dbReference type="ARBA" id="ARBA00022597"/>
    </source>
</evidence>
<sequence>MNKFESMLEEKVIPIAQKISAQRHLRAVRDSFATIMTFLIIGSVFMIIADFPIPGWEDLQVKLFGEGFYQLIKTPVRVTFDFMAVYIAGAIAYNLSKRYRIDAFTVSLISIASFIILMPFDKYIEIEGTSHYVGRMIEIGNWVGAKGIIVAIFVGIAVTEIFNIFVKKNISIKMPPSVPEAVSKAFSALIPGFVIITLMLIVRTLFQMTSYGSIFDMIYTIIAAPAQALVGNNIFGAIGLAVLSTLFWFLGVNATSTLNGVVRPFWLQLQEENMAAIQAGLQPPHILTEQFYDLVYMGGIGATLAVCIFLALRARSKQYKEIGKLSTVPGIFNINEPIMFGLPMVLNPIAFIPLILAPVVLICINYFAMSTGIVPKPNGIYLPWTTPPIIQGYLITGSIRGALLQLFDMFVVMGIWYPFIKMMDKKQYELEVKEAEEDDDDFDFSL</sequence>
<dbReference type="RefSeq" id="WP_099345706.1">
    <property type="nucleotide sequence ID" value="NZ_CAJMCA010000030.1"/>
</dbReference>
<dbReference type="PANTHER" id="PTHR33989">
    <property type="match status" value="1"/>
</dbReference>
<feature type="transmembrane region" description="Helical" evidence="9">
    <location>
        <begin position="349"/>
        <end position="369"/>
    </location>
</feature>
<feature type="transmembrane region" description="Helical" evidence="9">
    <location>
        <begin position="185"/>
        <end position="206"/>
    </location>
</feature>
<feature type="transmembrane region" description="Helical" evidence="9">
    <location>
        <begin position="32"/>
        <end position="53"/>
    </location>
</feature>
<dbReference type="EMBL" id="JAMRYU010000004">
    <property type="protein sequence ID" value="MDC4239577.1"/>
    <property type="molecule type" value="Genomic_DNA"/>
</dbReference>
<name>A0A9X3XLZ5_9CLOT</name>
<dbReference type="GO" id="GO:0005886">
    <property type="term" value="C:plasma membrane"/>
    <property type="evidence" value="ECO:0007669"/>
    <property type="project" value="UniProtKB-SubCell"/>
</dbReference>
<keyword evidence="4 8" id="KW-0762">Sugar transport</keyword>
<dbReference type="GO" id="GO:1901264">
    <property type="term" value="P:carbohydrate derivative transport"/>
    <property type="evidence" value="ECO:0007669"/>
    <property type="project" value="TreeGrafter"/>
</dbReference>
<evidence type="ECO:0000313" key="12">
    <source>
        <dbReference type="Proteomes" id="UP001141183"/>
    </source>
</evidence>
<keyword evidence="3 8" id="KW-1003">Cell membrane</keyword>
<gene>
    <name evidence="11" type="ORF">NE398_05280</name>
</gene>
<dbReference type="InterPro" id="IPR004501">
    <property type="entry name" value="PTS_EIIC_3"/>
</dbReference>
<proteinExistence type="predicted"/>
<keyword evidence="6 9" id="KW-1133">Transmembrane helix</keyword>
<dbReference type="PIRSF" id="PIRSF006351">
    <property type="entry name" value="PTS_EIIC-Cellobiose"/>
    <property type="match status" value="1"/>
</dbReference>
<dbReference type="GO" id="GO:0008982">
    <property type="term" value="F:protein-N(PI)-phosphohistidine-sugar phosphotransferase activity"/>
    <property type="evidence" value="ECO:0007669"/>
    <property type="project" value="UniProtKB-UniRule"/>
</dbReference>
<reference evidence="11" key="1">
    <citation type="submission" date="2022-05" db="EMBL/GenBank/DDBJ databases">
        <title>Draft genome sequence of Clostridium tertium strain CP3 isolated from Peru.</title>
        <authorList>
            <person name="Hurtado R."/>
            <person name="Lima L."/>
            <person name="Sousa T."/>
            <person name="Jaiswal A.K."/>
            <person name="Tiwari S."/>
            <person name="Maturrano L."/>
            <person name="Brenig B."/>
            <person name="Azevedo V."/>
        </authorList>
    </citation>
    <scope>NUCLEOTIDE SEQUENCE</scope>
    <source>
        <strain evidence="11">CP3</strain>
    </source>
</reference>
<dbReference type="PANTHER" id="PTHR33989:SF11">
    <property type="entry name" value="LICHENAN PERMEASE IIC COMPONENT"/>
    <property type="match status" value="1"/>
</dbReference>
<dbReference type="InterPro" id="IPR004796">
    <property type="entry name" value="PTS_IIC_cello"/>
</dbReference>
<evidence type="ECO:0000259" key="10">
    <source>
        <dbReference type="PROSITE" id="PS51105"/>
    </source>
</evidence>
<evidence type="ECO:0000256" key="8">
    <source>
        <dbReference type="PIRNR" id="PIRNR006351"/>
    </source>
</evidence>
<dbReference type="GO" id="GO:0009401">
    <property type="term" value="P:phosphoenolpyruvate-dependent sugar phosphotransferase system"/>
    <property type="evidence" value="ECO:0007669"/>
    <property type="project" value="InterPro"/>
</dbReference>
<dbReference type="PROSITE" id="PS51105">
    <property type="entry name" value="PTS_EIIC_TYPE_3"/>
    <property type="match status" value="1"/>
</dbReference>
<organism evidence="11 12">
    <name type="scientific">Clostridium tertium</name>
    <dbReference type="NCBI Taxonomy" id="1559"/>
    <lineage>
        <taxon>Bacteria</taxon>
        <taxon>Bacillati</taxon>
        <taxon>Bacillota</taxon>
        <taxon>Clostridia</taxon>
        <taxon>Eubacteriales</taxon>
        <taxon>Clostridiaceae</taxon>
        <taxon>Clostridium</taxon>
    </lineage>
</organism>
<feature type="transmembrane region" description="Helical" evidence="9">
    <location>
        <begin position="218"/>
        <end position="250"/>
    </location>
</feature>
<feature type="transmembrane region" description="Helical" evidence="9">
    <location>
        <begin position="74"/>
        <end position="95"/>
    </location>
</feature>
<keyword evidence="12" id="KW-1185">Reference proteome</keyword>
<comment type="subcellular location">
    <subcellularLocation>
        <location evidence="1">Cell membrane</location>
        <topology evidence="1">Multi-pass membrane protein</topology>
    </subcellularLocation>
</comment>
<feature type="domain" description="PTS EIIC type-3" evidence="10">
    <location>
        <begin position="8"/>
        <end position="419"/>
    </location>
</feature>